<dbReference type="SMART" id="SM00418">
    <property type="entry name" value="HTH_ARSR"/>
    <property type="match status" value="1"/>
</dbReference>
<dbReference type="InterPro" id="IPR036388">
    <property type="entry name" value="WH-like_DNA-bd_sf"/>
</dbReference>
<accession>A0A8J3LH86</accession>
<dbReference type="Gene3D" id="1.10.10.10">
    <property type="entry name" value="Winged helix-like DNA-binding domain superfamily/Winged helix DNA-binding domain"/>
    <property type="match status" value="1"/>
</dbReference>
<reference evidence="2" key="1">
    <citation type="submission" date="2021-01" db="EMBL/GenBank/DDBJ databases">
        <title>Whole genome shotgun sequence of Catellatospora methionotrophica NBRC 14553.</title>
        <authorList>
            <person name="Komaki H."/>
            <person name="Tamura T."/>
        </authorList>
    </citation>
    <scope>NUCLEOTIDE SEQUENCE</scope>
    <source>
        <strain evidence="2">NBRC 14553</strain>
    </source>
</reference>
<feature type="domain" description="HTH arsR-type" evidence="1">
    <location>
        <begin position="7"/>
        <end position="102"/>
    </location>
</feature>
<keyword evidence="3" id="KW-1185">Reference proteome</keyword>
<dbReference type="InterPro" id="IPR011991">
    <property type="entry name" value="ArsR-like_HTH"/>
</dbReference>
<evidence type="ECO:0000259" key="1">
    <source>
        <dbReference type="SMART" id="SM00418"/>
    </source>
</evidence>
<dbReference type="InterPro" id="IPR036390">
    <property type="entry name" value="WH_DNA-bd_sf"/>
</dbReference>
<name>A0A8J3LH86_9ACTN</name>
<dbReference type="InterPro" id="IPR001845">
    <property type="entry name" value="HTH_ArsR_DNA-bd_dom"/>
</dbReference>
<protein>
    <submittedName>
        <fullName evidence="2">Transcriptional regulator</fullName>
    </submittedName>
</protein>
<dbReference type="AlphaFoldDB" id="A0A8J3LH86"/>
<dbReference type="Pfam" id="PF12840">
    <property type="entry name" value="HTH_20"/>
    <property type="match status" value="1"/>
</dbReference>
<evidence type="ECO:0000313" key="3">
    <source>
        <dbReference type="Proteomes" id="UP000660339"/>
    </source>
</evidence>
<comment type="caution">
    <text evidence="2">The sequence shown here is derived from an EMBL/GenBank/DDBJ whole genome shotgun (WGS) entry which is preliminary data.</text>
</comment>
<dbReference type="Proteomes" id="UP000660339">
    <property type="component" value="Unassembled WGS sequence"/>
</dbReference>
<dbReference type="RefSeq" id="WP_203672156.1">
    <property type="nucleotide sequence ID" value="NZ_BAAATT010000020.1"/>
</dbReference>
<sequence>MDVSDPTAMRALAHPLRLDLLELLGATGPATAAHCGRILGVPQANCSFHLRQLAKYGFVEDAGPGRDQRERRWRLPEGSTRLRIPAGADKVVRRELERVVVERETRAILTHVDHKARDLDATGDQPTQRLAHAVVALSAAEAEQLWRQWTALLEPYAARTATEGQHYLRFFAAATPIAGTGPKEDGDAADN</sequence>
<proteinExistence type="predicted"/>
<organism evidence="2 3">
    <name type="scientific">Catellatospora methionotrophica</name>
    <dbReference type="NCBI Taxonomy" id="121620"/>
    <lineage>
        <taxon>Bacteria</taxon>
        <taxon>Bacillati</taxon>
        <taxon>Actinomycetota</taxon>
        <taxon>Actinomycetes</taxon>
        <taxon>Micromonosporales</taxon>
        <taxon>Micromonosporaceae</taxon>
        <taxon>Catellatospora</taxon>
    </lineage>
</organism>
<gene>
    <name evidence="2" type="ORF">Cme02nite_72010</name>
</gene>
<dbReference type="SUPFAM" id="SSF46785">
    <property type="entry name" value="Winged helix' DNA-binding domain"/>
    <property type="match status" value="1"/>
</dbReference>
<dbReference type="CDD" id="cd00090">
    <property type="entry name" value="HTH_ARSR"/>
    <property type="match status" value="1"/>
</dbReference>
<dbReference type="GO" id="GO:0003700">
    <property type="term" value="F:DNA-binding transcription factor activity"/>
    <property type="evidence" value="ECO:0007669"/>
    <property type="project" value="InterPro"/>
</dbReference>
<dbReference type="EMBL" id="BONJ01000045">
    <property type="protein sequence ID" value="GIG18869.1"/>
    <property type="molecule type" value="Genomic_DNA"/>
</dbReference>
<evidence type="ECO:0000313" key="2">
    <source>
        <dbReference type="EMBL" id="GIG18869.1"/>
    </source>
</evidence>